<feature type="region of interest" description="Disordered" evidence="2">
    <location>
        <begin position="1"/>
        <end position="38"/>
    </location>
</feature>
<evidence type="ECO:0000259" key="3">
    <source>
        <dbReference type="PROSITE" id="PS51898"/>
    </source>
</evidence>
<evidence type="ECO:0000256" key="1">
    <source>
        <dbReference type="ARBA" id="ARBA00023172"/>
    </source>
</evidence>
<dbReference type="PANTHER" id="PTHR30349:SF64">
    <property type="entry name" value="PROPHAGE INTEGRASE INTD-RELATED"/>
    <property type="match status" value="1"/>
</dbReference>
<dbReference type="PANTHER" id="PTHR30349">
    <property type="entry name" value="PHAGE INTEGRASE-RELATED"/>
    <property type="match status" value="1"/>
</dbReference>
<comment type="caution">
    <text evidence="4">The sequence shown here is derived from an EMBL/GenBank/DDBJ whole genome shotgun (WGS) entry which is preliminary data.</text>
</comment>
<reference evidence="4 5" key="1">
    <citation type="submission" date="2019-03" db="EMBL/GenBank/DDBJ databases">
        <title>Genomic features of bacteria from cold environments.</title>
        <authorList>
            <person name="Shen L."/>
        </authorList>
    </citation>
    <scope>NUCLEOTIDE SEQUENCE [LARGE SCALE GENOMIC DNA]</scope>
    <source>
        <strain evidence="5">T3246-1</strain>
    </source>
</reference>
<sequence length="229" mass="25196">MPEHRHQAQGRRTDGVYVPEAPTHSRERPTPPSGEDVATPGQVAALAAAMPERLRIAVPLAAWCAMRIGEVLGLQRRDLDHLDDAARATLHVRRQFNVKAGRLTPPKVGSTRSVALPAFLLTDLRTHLDTHTGPEPEAAVLATRRGRVSQTALDNAWRVARTEAGLPRFRFHDLRHTGLTVYAQQGATLAELLHRGGHTDVTVALRYQHATAERDRALTTRLNKIVTDG</sequence>
<dbReference type="Gene3D" id="1.10.443.10">
    <property type="entry name" value="Intergrase catalytic core"/>
    <property type="match status" value="1"/>
</dbReference>
<feature type="compositionally biased region" description="Basic and acidic residues" evidence="2">
    <location>
        <begin position="1"/>
        <end position="14"/>
    </location>
</feature>
<dbReference type="SUPFAM" id="SSF56349">
    <property type="entry name" value="DNA breaking-rejoining enzymes"/>
    <property type="match status" value="1"/>
</dbReference>
<dbReference type="Pfam" id="PF00589">
    <property type="entry name" value="Phage_integrase"/>
    <property type="match status" value="1"/>
</dbReference>
<dbReference type="Proteomes" id="UP000504882">
    <property type="component" value="Unassembled WGS sequence"/>
</dbReference>
<dbReference type="InterPro" id="IPR011010">
    <property type="entry name" value="DNA_brk_join_enz"/>
</dbReference>
<gene>
    <name evidence="4" type="ORF">EXU48_19915</name>
</gene>
<name>A0ABY2DYX8_9MICO</name>
<dbReference type="CDD" id="cd01189">
    <property type="entry name" value="INT_ICEBs1_C_like"/>
    <property type="match status" value="1"/>
</dbReference>
<keyword evidence="1" id="KW-0233">DNA recombination</keyword>
<protein>
    <submittedName>
        <fullName evidence="4">Site-specific integrase</fullName>
    </submittedName>
</protein>
<organism evidence="4 5">
    <name type="scientific">Occultella glacieicola</name>
    <dbReference type="NCBI Taxonomy" id="2518684"/>
    <lineage>
        <taxon>Bacteria</taxon>
        <taxon>Bacillati</taxon>
        <taxon>Actinomycetota</taxon>
        <taxon>Actinomycetes</taxon>
        <taxon>Micrococcales</taxon>
        <taxon>Ruaniaceae</taxon>
        <taxon>Occultella</taxon>
    </lineage>
</organism>
<evidence type="ECO:0000313" key="4">
    <source>
        <dbReference type="EMBL" id="TDE89689.1"/>
    </source>
</evidence>
<proteinExistence type="predicted"/>
<evidence type="ECO:0000313" key="5">
    <source>
        <dbReference type="Proteomes" id="UP000504882"/>
    </source>
</evidence>
<evidence type="ECO:0000256" key="2">
    <source>
        <dbReference type="SAM" id="MobiDB-lite"/>
    </source>
</evidence>
<dbReference type="InterPro" id="IPR002104">
    <property type="entry name" value="Integrase_catalytic"/>
</dbReference>
<keyword evidence="5" id="KW-1185">Reference proteome</keyword>
<dbReference type="EMBL" id="SMNA01000011">
    <property type="protein sequence ID" value="TDE89689.1"/>
    <property type="molecule type" value="Genomic_DNA"/>
</dbReference>
<feature type="domain" description="Tyr recombinase" evidence="3">
    <location>
        <begin position="27"/>
        <end position="220"/>
    </location>
</feature>
<dbReference type="InterPro" id="IPR013762">
    <property type="entry name" value="Integrase-like_cat_sf"/>
</dbReference>
<dbReference type="PROSITE" id="PS51898">
    <property type="entry name" value="TYR_RECOMBINASE"/>
    <property type="match status" value="1"/>
</dbReference>
<accession>A0ABY2DYX8</accession>
<dbReference type="InterPro" id="IPR050090">
    <property type="entry name" value="Tyrosine_recombinase_XerCD"/>
</dbReference>